<evidence type="ECO:0000313" key="18">
    <source>
        <dbReference type="EMBL" id="PIO31189.1"/>
    </source>
</evidence>
<comment type="catalytic activity">
    <reaction evidence="16">
        <text>GTP + H2O = GDP + phosphate + H(+)</text>
        <dbReference type="Rhea" id="RHEA:19669"/>
        <dbReference type="ChEBI" id="CHEBI:15377"/>
        <dbReference type="ChEBI" id="CHEBI:15378"/>
        <dbReference type="ChEBI" id="CHEBI:37565"/>
        <dbReference type="ChEBI" id="CHEBI:43474"/>
        <dbReference type="ChEBI" id="CHEBI:58189"/>
    </reaction>
    <physiologicalReaction direction="left-to-right" evidence="16">
        <dbReference type="Rhea" id="RHEA:19670"/>
    </physiologicalReaction>
</comment>
<keyword evidence="11" id="KW-0496">Mitochondrion</keyword>
<evidence type="ECO:0000256" key="6">
    <source>
        <dbReference type="ARBA" id="ARBA00022741"/>
    </source>
</evidence>
<dbReference type="CDD" id="cd01893">
    <property type="entry name" value="Miro1"/>
    <property type="match status" value="1"/>
</dbReference>
<dbReference type="SMART" id="SM00174">
    <property type="entry name" value="RHO"/>
    <property type="match status" value="1"/>
</dbReference>
<dbReference type="InterPro" id="IPR005225">
    <property type="entry name" value="Small_GTP-bd"/>
</dbReference>
<comment type="catalytic activity">
    <reaction evidence="14">
        <text>UTP + H2O = UDP + phosphate + H(+)</text>
        <dbReference type="Rhea" id="RHEA:64900"/>
        <dbReference type="ChEBI" id="CHEBI:15377"/>
        <dbReference type="ChEBI" id="CHEBI:15378"/>
        <dbReference type="ChEBI" id="CHEBI:43474"/>
        <dbReference type="ChEBI" id="CHEBI:46398"/>
        <dbReference type="ChEBI" id="CHEBI:58223"/>
    </reaction>
    <physiologicalReaction direction="left-to-right" evidence="14">
        <dbReference type="Rhea" id="RHEA:64901"/>
    </physiologicalReaction>
</comment>
<evidence type="ECO:0000256" key="16">
    <source>
        <dbReference type="ARBA" id="ARBA00049117"/>
    </source>
</evidence>
<evidence type="ECO:0000256" key="7">
    <source>
        <dbReference type="ARBA" id="ARBA00022787"/>
    </source>
</evidence>
<dbReference type="Proteomes" id="UP000228934">
    <property type="component" value="Unassembled WGS sequence"/>
</dbReference>
<dbReference type="InterPro" id="IPR027417">
    <property type="entry name" value="P-loop_NTPase"/>
</dbReference>
<dbReference type="OrthoDB" id="10020961at2759"/>
<dbReference type="SUPFAM" id="SSF52540">
    <property type="entry name" value="P-loop containing nucleoside triphosphate hydrolases"/>
    <property type="match status" value="1"/>
</dbReference>
<dbReference type="PROSITE" id="PS51423">
    <property type="entry name" value="MIRO"/>
    <property type="match status" value="1"/>
</dbReference>
<reference evidence="19" key="1">
    <citation type="journal article" date="2017" name="Nat. Commun.">
        <title>The North American bullfrog draft genome provides insight into hormonal regulation of long noncoding RNA.</title>
        <authorList>
            <person name="Hammond S.A."/>
            <person name="Warren R.L."/>
            <person name="Vandervalk B.P."/>
            <person name="Kucuk E."/>
            <person name="Khan H."/>
            <person name="Gibb E.A."/>
            <person name="Pandoh P."/>
            <person name="Kirk H."/>
            <person name="Zhao Y."/>
            <person name="Jones M."/>
            <person name="Mungall A.J."/>
            <person name="Coope R."/>
            <person name="Pleasance S."/>
            <person name="Moore R.A."/>
            <person name="Holt R.A."/>
            <person name="Round J.M."/>
            <person name="Ohora S."/>
            <person name="Walle B.V."/>
            <person name="Veldhoen N."/>
            <person name="Helbing C.C."/>
            <person name="Birol I."/>
        </authorList>
    </citation>
    <scope>NUCLEOTIDE SEQUENCE [LARGE SCALE GENOMIC DNA]</scope>
</reference>
<dbReference type="InterPro" id="IPR018247">
    <property type="entry name" value="EF_Hand_1_Ca_BS"/>
</dbReference>
<organism evidence="18 19">
    <name type="scientific">Aquarana catesbeiana</name>
    <name type="common">American bullfrog</name>
    <name type="synonym">Rana catesbeiana</name>
    <dbReference type="NCBI Taxonomy" id="8400"/>
    <lineage>
        <taxon>Eukaryota</taxon>
        <taxon>Metazoa</taxon>
        <taxon>Chordata</taxon>
        <taxon>Craniata</taxon>
        <taxon>Vertebrata</taxon>
        <taxon>Euteleostomi</taxon>
        <taxon>Amphibia</taxon>
        <taxon>Batrachia</taxon>
        <taxon>Anura</taxon>
        <taxon>Neobatrachia</taxon>
        <taxon>Ranoidea</taxon>
        <taxon>Ranidae</taxon>
        <taxon>Aquarana</taxon>
    </lineage>
</organism>
<keyword evidence="5" id="KW-0677">Repeat</keyword>
<dbReference type="Pfam" id="PF00071">
    <property type="entry name" value="Ras"/>
    <property type="match status" value="1"/>
</dbReference>
<evidence type="ECO:0000313" key="19">
    <source>
        <dbReference type="Proteomes" id="UP000228934"/>
    </source>
</evidence>
<dbReference type="InterPro" id="IPR001806">
    <property type="entry name" value="Small_GTPase"/>
</dbReference>
<dbReference type="PROSITE" id="PS00018">
    <property type="entry name" value="EF_HAND_1"/>
    <property type="match status" value="1"/>
</dbReference>
<evidence type="ECO:0000256" key="2">
    <source>
        <dbReference type="ARBA" id="ARBA00007981"/>
    </source>
</evidence>
<keyword evidence="12" id="KW-0342">GTP-binding</keyword>
<keyword evidence="10" id="KW-1133">Transmembrane helix</keyword>
<dbReference type="SUPFAM" id="SSF47473">
    <property type="entry name" value="EF-hand"/>
    <property type="match status" value="1"/>
</dbReference>
<dbReference type="InterPro" id="IPR011992">
    <property type="entry name" value="EF-hand-dom_pair"/>
</dbReference>
<evidence type="ECO:0000256" key="15">
    <source>
        <dbReference type="ARBA" id="ARBA00048778"/>
    </source>
</evidence>
<dbReference type="Gene3D" id="1.10.238.10">
    <property type="entry name" value="EF-hand"/>
    <property type="match status" value="1"/>
</dbReference>
<keyword evidence="4" id="KW-0479">Metal-binding</keyword>
<keyword evidence="6" id="KW-0547">Nucleotide-binding</keyword>
<keyword evidence="7" id="KW-1000">Mitochondrion outer membrane</keyword>
<accession>A0A2G9RTF9</accession>
<dbReference type="GO" id="GO:0046872">
    <property type="term" value="F:metal ion binding"/>
    <property type="evidence" value="ECO:0007669"/>
    <property type="project" value="UniProtKB-KW"/>
</dbReference>
<dbReference type="SMART" id="SM00173">
    <property type="entry name" value="RAS"/>
    <property type="match status" value="1"/>
</dbReference>
<dbReference type="InterPro" id="IPR003578">
    <property type="entry name" value="Small_GTPase_Rho"/>
</dbReference>
<keyword evidence="8" id="KW-0378">Hydrolase</keyword>
<evidence type="ECO:0000256" key="3">
    <source>
        <dbReference type="ARBA" id="ARBA00022692"/>
    </source>
</evidence>
<dbReference type="GO" id="GO:0005525">
    <property type="term" value="F:GTP binding"/>
    <property type="evidence" value="ECO:0007669"/>
    <property type="project" value="UniProtKB-KW"/>
</dbReference>
<dbReference type="InterPro" id="IPR020860">
    <property type="entry name" value="MIRO_dom"/>
</dbReference>
<dbReference type="GO" id="GO:0007264">
    <property type="term" value="P:small GTPase-mediated signal transduction"/>
    <property type="evidence" value="ECO:0007669"/>
    <property type="project" value="InterPro"/>
</dbReference>
<dbReference type="PANTHER" id="PTHR24072">
    <property type="entry name" value="RHO FAMILY GTPASE"/>
    <property type="match status" value="1"/>
</dbReference>
<evidence type="ECO:0000256" key="5">
    <source>
        <dbReference type="ARBA" id="ARBA00022737"/>
    </source>
</evidence>
<feature type="domain" description="Miro" evidence="17">
    <location>
        <begin position="2"/>
        <end position="168"/>
    </location>
</feature>
<gene>
    <name evidence="18" type="ORF">AB205_0180920</name>
</gene>
<dbReference type="GO" id="GO:0003924">
    <property type="term" value="F:GTPase activity"/>
    <property type="evidence" value="ECO:0007669"/>
    <property type="project" value="InterPro"/>
</dbReference>
<evidence type="ECO:0000256" key="13">
    <source>
        <dbReference type="ARBA" id="ARBA00023136"/>
    </source>
</evidence>
<dbReference type="SMART" id="SM00175">
    <property type="entry name" value="RAB"/>
    <property type="match status" value="1"/>
</dbReference>
<dbReference type="PROSITE" id="PS51419">
    <property type="entry name" value="RAB"/>
    <property type="match status" value="1"/>
</dbReference>
<dbReference type="FunFam" id="1.10.238.10:FF:000011">
    <property type="entry name" value="Mitochondrial Rho GTPase"/>
    <property type="match status" value="1"/>
</dbReference>
<dbReference type="Gene3D" id="3.40.50.300">
    <property type="entry name" value="P-loop containing nucleotide triphosphate hydrolases"/>
    <property type="match status" value="1"/>
</dbReference>
<comment type="subcellular location">
    <subcellularLocation>
        <location evidence="1">Mitochondrion outer membrane</location>
        <topology evidence="1">Single-pass type IV membrane protein</topology>
    </subcellularLocation>
</comment>
<evidence type="ECO:0000256" key="9">
    <source>
        <dbReference type="ARBA" id="ARBA00022837"/>
    </source>
</evidence>
<evidence type="ECO:0000256" key="8">
    <source>
        <dbReference type="ARBA" id="ARBA00022801"/>
    </source>
</evidence>
<evidence type="ECO:0000256" key="12">
    <source>
        <dbReference type="ARBA" id="ARBA00023134"/>
    </source>
</evidence>
<comment type="catalytic activity">
    <reaction evidence="15">
        <text>ATP + H2O = ADP + phosphate + H(+)</text>
        <dbReference type="Rhea" id="RHEA:13065"/>
        <dbReference type="ChEBI" id="CHEBI:15377"/>
        <dbReference type="ChEBI" id="CHEBI:15378"/>
        <dbReference type="ChEBI" id="CHEBI:30616"/>
        <dbReference type="ChEBI" id="CHEBI:43474"/>
        <dbReference type="ChEBI" id="CHEBI:456216"/>
    </reaction>
    <physiologicalReaction direction="left-to-right" evidence="15">
        <dbReference type="Rhea" id="RHEA:13066"/>
    </physiologicalReaction>
</comment>
<protein>
    <recommendedName>
        <fullName evidence="17">Miro domain-containing protein</fullName>
    </recommendedName>
</protein>
<evidence type="ECO:0000259" key="17">
    <source>
        <dbReference type="PROSITE" id="PS51423"/>
    </source>
</evidence>
<name>A0A2G9RTF9_AQUCT</name>
<keyword evidence="9" id="KW-0106">Calcium</keyword>
<sequence>MKRDVRILLLGEAQVGKTSLIMALVGEEFPDEVPARAEEITIPADVTPEKVPTHIVDFSEMEQTEDELRGEIAKANVVCVVYDVTDLNTIEKISSKWIPMVNGRAERNFRLPIILVGNKSDLQCGSSMESILPIMNQFSEIETCVECSAKNLKNISEVFYYAQKAVLHPTAPLYDPEEKQLRPQCRKALTRIFTISDQDNNQILSDDELNYFQQSCFGNPLAPQALEDVKMVVKKNTADGVRDNGLTLNAMHQHYFELSHGPGGCYKAVKTAQFLSVESIHYISTQSPS</sequence>
<proteinExistence type="inferred from homology"/>
<dbReference type="GO" id="GO:0005741">
    <property type="term" value="C:mitochondrial outer membrane"/>
    <property type="evidence" value="ECO:0007669"/>
    <property type="project" value="UniProtKB-SubCell"/>
</dbReference>
<keyword evidence="3" id="KW-0812">Transmembrane</keyword>
<dbReference type="EMBL" id="KV930195">
    <property type="protein sequence ID" value="PIO31189.1"/>
    <property type="molecule type" value="Genomic_DNA"/>
</dbReference>
<keyword evidence="19" id="KW-1185">Reference proteome</keyword>
<comment type="similarity">
    <text evidence="2">Belongs to the mitochondrial Rho GTPase family.</text>
</comment>
<dbReference type="AlphaFoldDB" id="A0A2G9RTF9"/>
<keyword evidence="13" id="KW-0472">Membrane</keyword>
<evidence type="ECO:0000256" key="14">
    <source>
        <dbReference type="ARBA" id="ARBA00047358"/>
    </source>
</evidence>
<dbReference type="PRINTS" id="PR00449">
    <property type="entry name" value="RASTRNSFRMNG"/>
</dbReference>
<dbReference type="FunFam" id="3.40.50.300:FF:000170">
    <property type="entry name" value="Mitochondrial Rho GTPase"/>
    <property type="match status" value="1"/>
</dbReference>
<evidence type="ECO:0000256" key="4">
    <source>
        <dbReference type="ARBA" id="ARBA00022723"/>
    </source>
</evidence>
<evidence type="ECO:0000256" key="1">
    <source>
        <dbReference type="ARBA" id="ARBA00004200"/>
    </source>
</evidence>
<evidence type="ECO:0000256" key="11">
    <source>
        <dbReference type="ARBA" id="ARBA00023128"/>
    </source>
</evidence>
<dbReference type="NCBIfam" id="TIGR00231">
    <property type="entry name" value="small_GTP"/>
    <property type="match status" value="1"/>
</dbReference>
<evidence type="ECO:0000256" key="10">
    <source>
        <dbReference type="ARBA" id="ARBA00022989"/>
    </source>
</evidence>
<feature type="non-terminal residue" evidence="18">
    <location>
        <position position="289"/>
    </location>
</feature>